<dbReference type="STRING" id="44576.SAMN05421881_100516"/>
<evidence type="ECO:0000256" key="8">
    <source>
        <dbReference type="ARBA" id="ARBA00046332"/>
    </source>
</evidence>
<protein>
    <recommendedName>
        <fullName evidence="7">Bacterioferritin-associated ferredoxin</fullName>
    </recommendedName>
</protein>
<dbReference type="AlphaFoldDB" id="A0A1H3DFA3"/>
<name>A0A1H3DFA3_9PROT</name>
<evidence type="ECO:0000256" key="7">
    <source>
        <dbReference type="ARBA" id="ARBA00039386"/>
    </source>
</evidence>
<dbReference type="EMBL" id="FNOY01000005">
    <property type="protein sequence ID" value="SDX65076.1"/>
    <property type="molecule type" value="Genomic_DNA"/>
</dbReference>
<keyword evidence="1" id="KW-0813">Transport</keyword>
<proteinExistence type="inferred from homology"/>
<keyword evidence="6" id="KW-0411">Iron-sulfur</keyword>
<evidence type="ECO:0000256" key="1">
    <source>
        <dbReference type="ARBA" id="ARBA00022448"/>
    </source>
</evidence>
<evidence type="ECO:0000256" key="5">
    <source>
        <dbReference type="ARBA" id="ARBA00023004"/>
    </source>
</evidence>
<keyword evidence="3" id="KW-0479">Metal-binding</keyword>
<sequence>MYICVCKGVTDRDIHSAVQQGAERMRDLRICLGVAGECGACACHVKMALDKSRQLTPSPEPAGGS</sequence>
<evidence type="ECO:0000313" key="10">
    <source>
        <dbReference type="EMBL" id="SDX65076.1"/>
    </source>
</evidence>
<dbReference type="PANTHER" id="PTHR37424">
    <property type="entry name" value="BACTERIOFERRITIN-ASSOCIATED FERREDOXIN"/>
    <property type="match status" value="1"/>
</dbReference>
<gene>
    <name evidence="10" type="ORF">SAMN05421881_100516</name>
</gene>
<keyword evidence="2" id="KW-0001">2Fe-2S</keyword>
<dbReference type="InterPro" id="IPR052371">
    <property type="entry name" value="BFD-associated_ferredoxin"/>
</dbReference>
<dbReference type="GO" id="GO:0046872">
    <property type="term" value="F:metal ion binding"/>
    <property type="evidence" value="ECO:0007669"/>
    <property type="project" value="UniProtKB-KW"/>
</dbReference>
<evidence type="ECO:0000313" key="11">
    <source>
        <dbReference type="Proteomes" id="UP000198640"/>
    </source>
</evidence>
<keyword evidence="11" id="KW-1185">Reference proteome</keyword>
<reference evidence="10 11" key="1">
    <citation type="submission" date="2016-10" db="EMBL/GenBank/DDBJ databases">
        <authorList>
            <person name="de Groot N.N."/>
        </authorList>
    </citation>
    <scope>NUCLEOTIDE SEQUENCE [LARGE SCALE GENOMIC DNA]</scope>
    <source>
        <strain evidence="10 11">Nm1</strain>
    </source>
</reference>
<dbReference type="RefSeq" id="WP_090411637.1">
    <property type="nucleotide sequence ID" value="NZ_FNOY01000005.1"/>
</dbReference>
<dbReference type="Gene3D" id="1.10.10.1100">
    <property type="entry name" value="BFD-like [2Fe-2S]-binding domain"/>
    <property type="match status" value="1"/>
</dbReference>
<dbReference type="PANTHER" id="PTHR37424:SF1">
    <property type="entry name" value="BACTERIOFERRITIN-ASSOCIATED FERREDOXIN"/>
    <property type="match status" value="1"/>
</dbReference>
<feature type="domain" description="BFD-like [2Fe-2S]-binding" evidence="9">
    <location>
        <begin position="2"/>
        <end position="47"/>
    </location>
</feature>
<evidence type="ECO:0000256" key="6">
    <source>
        <dbReference type="ARBA" id="ARBA00023014"/>
    </source>
</evidence>
<evidence type="ECO:0000259" key="9">
    <source>
        <dbReference type="Pfam" id="PF04324"/>
    </source>
</evidence>
<evidence type="ECO:0000256" key="4">
    <source>
        <dbReference type="ARBA" id="ARBA00022982"/>
    </source>
</evidence>
<dbReference type="Pfam" id="PF04324">
    <property type="entry name" value="Fer2_BFD"/>
    <property type="match status" value="1"/>
</dbReference>
<accession>A0A1H3DFA3</accession>
<dbReference type="Proteomes" id="UP000198640">
    <property type="component" value="Unassembled WGS sequence"/>
</dbReference>
<evidence type="ECO:0000256" key="3">
    <source>
        <dbReference type="ARBA" id="ARBA00022723"/>
    </source>
</evidence>
<keyword evidence="5" id="KW-0408">Iron</keyword>
<evidence type="ECO:0000256" key="2">
    <source>
        <dbReference type="ARBA" id="ARBA00022714"/>
    </source>
</evidence>
<dbReference type="InterPro" id="IPR041854">
    <property type="entry name" value="BFD-like_2Fe2S-bd_dom_sf"/>
</dbReference>
<organism evidence="10 11">
    <name type="scientific">Nitrosomonas halophila</name>
    <dbReference type="NCBI Taxonomy" id="44576"/>
    <lineage>
        <taxon>Bacteria</taxon>
        <taxon>Pseudomonadati</taxon>
        <taxon>Pseudomonadota</taxon>
        <taxon>Betaproteobacteria</taxon>
        <taxon>Nitrosomonadales</taxon>
        <taxon>Nitrosomonadaceae</taxon>
        <taxon>Nitrosomonas</taxon>
    </lineage>
</organism>
<dbReference type="InterPro" id="IPR007419">
    <property type="entry name" value="BFD-like_2Fe2S-bd_dom"/>
</dbReference>
<dbReference type="OrthoDB" id="9815350at2"/>
<comment type="similarity">
    <text evidence="8">Belongs to the Bfd family.</text>
</comment>
<dbReference type="GO" id="GO:0051537">
    <property type="term" value="F:2 iron, 2 sulfur cluster binding"/>
    <property type="evidence" value="ECO:0007669"/>
    <property type="project" value="UniProtKB-KW"/>
</dbReference>
<keyword evidence="4" id="KW-0249">Electron transport</keyword>